<dbReference type="Proteomes" id="UP000236723">
    <property type="component" value="Unassembled WGS sequence"/>
</dbReference>
<dbReference type="Gene3D" id="1.10.10.10">
    <property type="entry name" value="Winged helix-like DNA-binding domain superfamily/Winged helix DNA-binding domain"/>
    <property type="match status" value="1"/>
</dbReference>
<gene>
    <name evidence="4" type="ORF">SAMN04489712_11496</name>
</gene>
<dbReference type="PANTHER" id="PTHR34580">
    <property type="match status" value="1"/>
</dbReference>
<evidence type="ECO:0000259" key="3">
    <source>
        <dbReference type="PROSITE" id="PS51000"/>
    </source>
</evidence>
<dbReference type="GO" id="GO:0003677">
    <property type="term" value="F:DNA binding"/>
    <property type="evidence" value="ECO:0007669"/>
    <property type="project" value="UniProtKB-KW"/>
</dbReference>
<dbReference type="SUPFAM" id="SSF46785">
    <property type="entry name" value="Winged helix' DNA-binding domain"/>
    <property type="match status" value="1"/>
</dbReference>
<dbReference type="InterPro" id="IPR036390">
    <property type="entry name" value="WH_DNA-bd_sf"/>
</dbReference>
<proteinExistence type="predicted"/>
<dbReference type="AlphaFoldDB" id="A0A1H6D8P9"/>
<keyword evidence="4" id="KW-0238">DNA-binding</keyword>
<dbReference type="Pfam" id="PF13280">
    <property type="entry name" value="WYL"/>
    <property type="match status" value="1"/>
</dbReference>
<dbReference type="OrthoDB" id="3171994at2"/>
<sequence>MRASRLLSLLLLLQTRGRMTARQLADELEVSLRTIYRDVESLSAAGVPVYADRGPDGGYQLLDGYRTRLTGLTTDEADTLFLTGIPGPATELGLGADLATAELKLLAALPPPLRTRAERVRERFHLDPQGWFHHREDTPHLAATAQAVWERHRITIRYQRWQHPREVTRTLEPLGLVLKAGRWYLIAQADDRIRTYRVARILDLHTLPERFDRPHDFDLAAYWRQWAERFEADSYPGTATIRLSPEGQRRAQFLLPPVMARAAHDNAGPPDPDGWIQATIPTESVRHAHSELLKLGTDAEVLAPPELRDLMTATACGLARLYQAPPTSDRR</sequence>
<dbReference type="RefSeq" id="WP_103941436.1">
    <property type="nucleotide sequence ID" value="NZ_FNVO01000014.1"/>
</dbReference>
<dbReference type="InterPro" id="IPR001034">
    <property type="entry name" value="DeoR_HTH"/>
</dbReference>
<dbReference type="InterPro" id="IPR051534">
    <property type="entry name" value="CBASS_pafABC_assoc_protein"/>
</dbReference>
<accession>A0A1H6D8P9</accession>
<dbReference type="InterPro" id="IPR013196">
    <property type="entry name" value="HTH_11"/>
</dbReference>
<reference evidence="5" key="1">
    <citation type="submission" date="2016-10" db="EMBL/GenBank/DDBJ databases">
        <authorList>
            <person name="Varghese N."/>
            <person name="Submissions S."/>
        </authorList>
    </citation>
    <scope>NUCLEOTIDE SEQUENCE [LARGE SCALE GENOMIC DNA]</scope>
    <source>
        <strain evidence="5">DSM 43163</strain>
    </source>
</reference>
<evidence type="ECO:0000256" key="2">
    <source>
        <dbReference type="ARBA" id="ARBA00023163"/>
    </source>
</evidence>
<dbReference type="Pfam" id="PF08279">
    <property type="entry name" value="HTH_11"/>
    <property type="match status" value="1"/>
</dbReference>
<dbReference type="PIRSF" id="PIRSF016838">
    <property type="entry name" value="PafC"/>
    <property type="match status" value="1"/>
</dbReference>
<evidence type="ECO:0000313" key="4">
    <source>
        <dbReference type="EMBL" id="SEG81612.1"/>
    </source>
</evidence>
<dbReference type="InterPro" id="IPR036388">
    <property type="entry name" value="WH-like_DNA-bd_sf"/>
</dbReference>
<keyword evidence="1" id="KW-0805">Transcription regulation</keyword>
<dbReference type="InterPro" id="IPR028349">
    <property type="entry name" value="PafC-like"/>
</dbReference>
<evidence type="ECO:0000313" key="5">
    <source>
        <dbReference type="Proteomes" id="UP000236723"/>
    </source>
</evidence>
<dbReference type="InterPro" id="IPR026881">
    <property type="entry name" value="WYL_dom"/>
</dbReference>
<keyword evidence="5" id="KW-1185">Reference proteome</keyword>
<dbReference type="EMBL" id="FNVO01000014">
    <property type="protein sequence ID" value="SEG81612.1"/>
    <property type="molecule type" value="Genomic_DNA"/>
</dbReference>
<protein>
    <submittedName>
        <fullName evidence="4">Predicted DNA-binding transcriptional regulator YafY, contains an HTH and WYL domains</fullName>
    </submittedName>
</protein>
<name>A0A1H6D8P9_9ACTN</name>
<organism evidence="4 5">
    <name type="scientific">Thermomonospora echinospora</name>
    <dbReference type="NCBI Taxonomy" id="1992"/>
    <lineage>
        <taxon>Bacteria</taxon>
        <taxon>Bacillati</taxon>
        <taxon>Actinomycetota</taxon>
        <taxon>Actinomycetes</taxon>
        <taxon>Streptosporangiales</taxon>
        <taxon>Thermomonosporaceae</taxon>
        <taxon>Thermomonospora</taxon>
    </lineage>
</organism>
<keyword evidence="2" id="KW-0804">Transcription</keyword>
<dbReference type="PROSITE" id="PS51000">
    <property type="entry name" value="HTH_DEOR_2"/>
    <property type="match status" value="1"/>
</dbReference>
<dbReference type="PROSITE" id="PS52050">
    <property type="entry name" value="WYL"/>
    <property type="match status" value="1"/>
</dbReference>
<dbReference type="GO" id="GO:0003700">
    <property type="term" value="F:DNA-binding transcription factor activity"/>
    <property type="evidence" value="ECO:0007669"/>
    <property type="project" value="InterPro"/>
</dbReference>
<dbReference type="InterPro" id="IPR057727">
    <property type="entry name" value="WCX_dom"/>
</dbReference>
<evidence type="ECO:0000256" key="1">
    <source>
        <dbReference type="ARBA" id="ARBA00023015"/>
    </source>
</evidence>
<dbReference type="PANTHER" id="PTHR34580:SF1">
    <property type="entry name" value="PROTEIN PAFC"/>
    <property type="match status" value="1"/>
</dbReference>
<feature type="domain" description="HTH deoR-type" evidence="3">
    <location>
        <begin position="2"/>
        <end position="57"/>
    </location>
</feature>
<dbReference type="Pfam" id="PF25583">
    <property type="entry name" value="WCX"/>
    <property type="match status" value="1"/>
</dbReference>